<dbReference type="EMBL" id="CP036274">
    <property type="protein sequence ID" value="QDU28753.1"/>
    <property type="molecule type" value="Genomic_DNA"/>
</dbReference>
<feature type="signal peptide" evidence="1">
    <location>
        <begin position="1"/>
        <end position="27"/>
    </location>
</feature>
<dbReference type="InterPro" id="IPR011990">
    <property type="entry name" value="TPR-like_helical_dom_sf"/>
</dbReference>
<evidence type="ECO:0008006" key="4">
    <source>
        <dbReference type="Google" id="ProtNLM"/>
    </source>
</evidence>
<evidence type="ECO:0000256" key="1">
    <source>
        <dbReference type="SAM" id="SignalP"/>
    </source>
</evidence>
<sequence length="884" mass="98506" precursor="true">MNKSLLLLAMLLVAPVASPLMPIIARAQQPNDAFPSVAAAIRALGADEFQTRELASRYLWYAGAAAQKDLELAIKHDDPEVRLRASLVLRKVRLGITPDTPAETQQLINRFYDGDRNGRQQVISELRQKGSYTTLFALLQGETDAASRQLFFSTMQADMQRLAPQMVASSDWSLLEQWLDLGKATEAGQVHFITYALLRGKLNEEIKRVEDELEKRRDDSALVNRLALMYRAGGNDKKALEVIQRGPSDAKLVVAMYREQMQWDQARASISPLPNKVPRDTMADSALQAALARLSGKATDSLEATQAFSKLVKTEDVWFGAKTLLLNERPQLALDLLKDGLQPMAFDLLSQLQQHQEALDLAGIKDDTSFNQAWLNGLTGQQPVRTSRSVDRFTYAVSIAAQLRMLGKKQQYDDLRALLESTATLDDQRGQYWHQLARLERQPGRQQELLHLYGRGVAQNPQSVWSQLFGKKFARAQTWWEALDADVRWQDPQERLNAVAVSMQPATFARHVEVDWPAVEKHVSAKADNLGTAAAVRVRLHAALAEAWAARSDKLRAEEHWKAAVAADPTTATDYGDVLLAEQRWNEAATQYQRAYELNQGNSLALFLQSVALIRAGKEAEGKKLQSTASLMALDTNARYLLATALQDRNLRAEALEQWQLLRRTGGPDHSYVMIANQHLGNLIAEKEPLAAADHWEQLRFHLLKPALNLVEQSGYLNLAVSLHRTRARGLLSAGDKAKALEELAICEAMLPGHIKLVEDFTAPLRKAGMEQEADALFERTYQVYQQGVKQFPESAALHNQAAWTAAIAGRRLDEALAFAQNAVKLAPESAAYADTLAEVHFARGDREQALTWARKAASLAPETKAYDERLQSFSTRELPAGSR</sequence>
<name>A0A517YEV4_9BACT</name>
<reference evidence="2 3" key="1">
    <citation type="submission" date="2019-02" db="EMBL/GenBank/DDBJ databases">
        <title>Deep-cultivation of Planctomycetes and their phenomic and genomic characterization uncovers novel biology.</title>
        <authorList>
            <person name="Wiegand S."/>
            <person name="Jogler M."/>
            <person name="Boedeker C."/>
            <person name="Pinto D."/>
            <person name="Vollmers J."/>
            <person name="Rivas-Marin E."/>
            <person name="Kohn T."/>
            <person name="Peeters S.H."/>
            <person name="Heuer A."/>
            <person name="Rast P."/>
            <person name="Oberbeckmann S."/>
            <person name="Bunk B."/>
            <person name="Jeske O."/>
            <person name="Meyerdierks A."/>
            <person name="Storesund J.E."/>
            <person name="Kallscheuer N."/>
            <person name="Luecker S."/>
            <person name="Lage O.M."/>
            <person name="Pohl T."/>
            <person name="Merkel B.J."/>
            <person name="Hornburger P."/>
            <person name="Mueller R.-W."/>
            <person name="Bruemmer F."/>
            <person name="Labrenz M."/>
            <person name="Spormann A.M."/>
            <person name="Op den Camp H."/>
            <person name="Overmann J."/>
            <person name="Amann R."/>
            <person name="Jetten M.S.M."/>
            <person name="Mascher T."/>
            <person name="Medema M.H."/>
            <person name="Devos D.P."/>
            <person name="Kaster A.-K."/>
            <person name="Ovreas L."/>
            <person name="Rohde M."/>
            <person name="Galperin M.Y."/>
            <person name="Jogler C."/>
        </authorList>
    </citation>
    <scope>NUCLEOTIDE SEQUENCE [LARGE SCALE GENOMIC DNA]</scope>
    <source>
        <strain evidence="2 3">ETA_A8</strain>
    </source>
</reference>
<dbReference type="OrthoDB" id="250528at2"/>
<accession>A0A517YEV4</accession>
<dbReference type="AlphaFoldDB" id="A0A517YEV4"/>
<evidence type="ECO:0000313" key="2">
    <source>
        <dbReference type="EMBL" id="QDU28753.1"/>
    </source>
</evidence>
<protein>
    <recommendedName>
        <fullName evidence="4">Tetratricopeptide repeat protein</fullName>
    </recommendedName>
</protein>
<proteinExistence type="predicted"/>
<keyword evidence="1" id="KW-0732">Signal</keyword>
<gene>
    <name evidence="2" type="ORF">ETAA8_38580</name>
</gene>
<evidence type="ECO:0000313" key="3">
    <source>
        <dbReference type="Proteomes" id="UP000315017"/>
    </source>
</evidence>
<keyword evidence="3" id="KW-1185">Reference proteome</keyword>
<dbReference type="RefSeq" id="WP_145091560.1">
    <property type="nucleotide sequence ID" value="NZ_CP036274.1"/>
</dbReference>
<feature type="chain" id="PRO_5021967482" description="Tetratricopeptide repeat protein" evidence="1">
    <location>
        <begin position="28"/>
        <end position="884"/>
    </location>
</feature>
<dbReference type="KEGG" id="aagg:ETAA8_38580"/>
<dbReference type="SUPFAM" id="SSF48452">
    <property type="entry name" value="TPR-like"/>
    <property type="match status" value="2"/>
</dbReference>
<organism evidence="2 3">
    <name type="scientific">Anatilimnocola aggregata</name>
    <dbReference type="NCBI Taxonomy" id="2528021"/>
    <lineage>
        <taxon>Bacteria</taxon>
        <taxon>Pseudomonadati</taxon>
        <taxon>Planctomycetota</taxon>
        <taxon>Planctomycetia</taxon>
        <taxon>Pirellulales</taxon>
        <taxon>Pirellulaceae</taxon>
        <taxon>Anatilimnocola</taxon>
    </lineage>
</organism>
<dbReference type="Gene3D" id="1.25.40.10">
    <property type="entry name" value="Tetratricopeptide repeat domain"/>
    <property type="match status" value="3"/>
</dbReference>
<dbReference type="Proteomes" id="UP000315017">
    <property type="component" value="Chromosome"/>
</dbReference>